<organism evidence="1 2">
    <name type="scientific">Fusarium decemcellulare</name>
    <dbReference type="NCBI Taxonomy" id="57161"/>
    <lineage>
        <taxon>Eukaryota</taxon>
        <taxon>Fungi</taxon>
        <taxon>Dikarya</taxon>
        <taxon>Ascomycota</taxon>
        <taxon>Pezizomycotina</taxon>
        <taxon>Sordariomycetes</taxon>
        <taxon>Hypocreomycetidae</taxon>
        <taxon>Hypocreales</taxon>
        <taxon>Nectriaceae</taxon>
        <taxon>Fusarium</taxon>
        <taxon>Fusarium decemcellulare species complex</taxon>
    </lineage>
</organism>
<reference evidence="1" key="1">
    <citation type="submission" date="2022-08" db="EMBL/GenBank/DDBJ databases">
        <title>Genome Sequence of Fusarium decemcellulare.</title>
        <authorList>
            <person name="Buettner E."/>
        </authorList>
    </citation>
    <scope>NUCLEOTIDE SEQUENCE</scope>
    <source>
        <strain evidence="1">Babe19</strain>
    </source>
</reference>
<proteinExistence type="predicted"/>
<sequence length="922" mass="102546">MVRGGVHVMAAYNKSDTSNGAAPPSTRETRGGLQGTGSSVQVSSPSHFSTEKNEWDADNGQQEGQSTGSDAGWEHRAQQRLGKNRRDRFTRHQKAMAASRPKAWGDPVSGDAVLENVENLVPETMQGHGETEARGTSPVNTDPGSWFPSPLIYDMAFNSSRHQSLSRVPGLLPLFKYPSRRPGHSTRRLGSALHLPSNKRPEEVLFRPEVPPDTKPSDPYSALRHTRPIPALQMTRSPSPQPAHDATGPPPKGRKFPAFLRPATSLASHFTTDSDLRYRHKMWDVVWTDPKKESRKEHRERKASKQARSEKGSSKSRSIFSRGSSSSSDGPSLVSFSSRKNGGKSLASVSTTASSIHTSTTAANFDLEADGDSNFDGSYEATPRRVARSFESTLEESSLPEEIEESTEGSLNQSKRDGIIYSENLGSLTDHQALTEVFFQKPVCIDEQYALPPTSPLAWSTQAVERVALEPCHIVQTLSEGSFIARSTEVTTTLRTTPDEPIGLSSEVTITANSETKVTTRPRSAGGQSHLSLRGFRSRSPVRPPPLPSLPRRVPSSNVLLRSDNSDGWKPPDAWACTPTTETSGSNMEDLEGDNTEEPEPSEASFPVEQTAMQREVKRLAAESNIIRLLRLKEVWSMLSSPNSRKDLEVEKTQWMLSALYNMDQTVDPEENLLDDSQDITTEKTKRVLALYETPAATSYLAAVYYTRQVYHLSSAPLSHTLFPNIHPVLVPVRSSSAFPMASSSFEAVYSLRLPLSTPSQEIPGLLRNIHRCLEPDGALHLVLIDPLPLASTLGPLLRAWIEHHLLLNLETNFRCMNPSKLFPIWLENALLRVDYETAATTRFSAIPFNQHQMSLVENSFPSEEAIKQELRNLVGRMLWMEVWAEYIDTDTWWWEDADIIAECNKLQTTWEWRIMTAYKDG</sequence>
<evidence type="ECO:0000313" key="1">
    <source>
        <dbReference type="EMBL" id="KAJ3541365.1"/>
    </source>
</evidence>
<protein>
    <submittedName>
        <fullName evidence="1">Uncharacterized protein</fullName>
    </submittedName>
</protein>
<dbReference type="Proteomes" id="UP001148629">
    <property type="component" value="Unassembled WGS sequence"/>
</dbReference>
<evidence type="ECO:0000313" key="2">
    <source>
        <dbReference type="Proteomes" id="UP001148629"/>
    </source>
</evidence>
<keyword evidence="2" id="KW-1185">Reference proteome</keyword>
<comment type="caution">
    <text evidence="1">The sequence shown here is derived from an EMBL/GenBank/DDBJ whole genome shotgun (WGS) entry which is preliminary data.</text>
</comment>
<name>A0ACC1SK17_9HYPO</name>
<dbReference type="EMBL" id="JANRMS010000356">
    <property type="protein sequence ID" value="KAJ3541365.1"/>
    <property type="molecule type" value="Genomic_DNA"/>
</dbReference>
<accession>A0ACC1SK17</accession>
<gene>
    <name evidence="1" type="ORF">NM208_g4648</name>
</gene>